<evidence type="ECO:0000313" key="2">
    <source>
        <dbReference type="Proteomes" id="UP000196531"/>
    </source>
</evidence>
<name>A0A1Y5F8E1_9BACT</name>
<evidence type="ECO:0008006" key="3">
    <source>
        <dbReference type="Google" id="ProtNLM"/>
    </source>
</evidence>
<dbReference type="AlphaFoldDB" id="A0A1Y5F8E1"/>
<sequence>MKVAISCDDLLVRDHYTELVETLGLVFEDAEIYTLVHKEKALLGTIELRKIHSTYLSHKIKDRNQLAKNSFLIPSAAKNLFIPCSVDVIINVTNGMSQGITKCEGTKLITYFYDHYYLNRKKKSLREKIFNSYISKWSMNTLAQSDEVWVPNGATKDFLKEFYKGPITVVNPPFRIDDYPVMPPTEMKFEYFAINVEDMSVDMAKNLSHFFSKYSLEYKFFGDDSHLEDMKYHKDDERFFGVKCSGELAPFLANSRAIIDVSNRAFPENALKGLSCGRPLICFESEMYKSYLGDFGVLWTKSTTESLIESIKDMNNLFHTFDRKKLHAIAVNYHETKFKADVRRRIFNDASKHSESCC</sequence>
<proteinExistence type="predicted"/>
<gene>
    <name evidence="1" type="ORF">A9Q84_12035</name>
</gene>
<reference evidence="2" key="1">
    <citation type="journal article" date="2017" name="Proc. Natl. Acad. Sci. U.S.A.">
        <title>Simulation of Deepwater Horizon oil plume reveals substrate specialization within a complex community of hydrocarbon-degraders.</title>
        <authorList>
            <person name="Hu P."/>
            <person name="Dubinsky E.A."/>
            <person name="Probst A.J."/>
            <person name="Wang J."/>
            <person name="Sieber C.M.K."/>
            <person name="Tom L.M."/>
            <person name="Gardinali P."/>
            <person name="Banfield J.F."/>
            <person name="Atlas R.M."/>
            <person name="Andersen G.L."/>
        </authorList>
    </citation>
    <scope>NUCLEOTIDE SEQUENCE [LARGE SCALE GENOMIC DNA]</scope>
</reference>
<dbReference type="SUPFAM" id="SSF53756">
    <property type="entry name" value="UDP-Glycosyltransferase/glycogen phosphorylase"/>
    <property type="match status" value="1"/>
</dbReference>
<protein>
    <recommendedName>
        <fullName evidence="3">Glycosyl transferase family 1 domain-containing protein</fullName>
    </recommendedName>
</protein>
<evidence type="ECO:0000313" key="1">
    <source>
        <dbReference type="EMBL" id="OUR97054.1"/>
    </source>
</evidence>
<accession>A0A1Y5F8E1</accession>
<dbReference type="EMBL" id="MAAO01000006">
    <property type="protein sequence ID" value="OUR97054.1"/>
    <property type="molecule type" value="Genomic_DNA"/>
</dbReference>
<organism evidence="1 2">
    <name type="scientific">Halobacteriovorax marinus</name>
    <dbReference type="NCBI Taxonomy" id="97084"/>
    <lineage>
        <taxon>Bacteria</taxon>
        <taxon>Pseudomonadati</taxon>
        <taxon>Bdellovibrionota</taxon>
        <taxon>Bacteriovoracia</taxon>
        <taxon>Bacteriovoracales</taxon>
        <taxon>Halobacteriovoraceae</taxon>
        <taxon>Halobacteriovorax</taxon>
    </lineage>
</organism>
<dbReference type="Proteomes" id="UP000196531">
    <property type="component" value="Unassembled WGS sequence"/>
</dbReference>
<comment type="caution">
    <text evidence="1">The sequence shown here is derived from an EMBL/GenBank/DDBJ whole genome shotgun (WGS) entry which is preliminary data.</text>
</comment>